<dbReference type="PANTHER" id="PTHR10903">
    <property type="entry name" value="GTPASE, IMAP FAMILY MEMBER-RELATED"/>
    <property type="match status" value="1"/>
</dbReference>
<dbReference type="PANTHER" id="PTHR10903:SF186">
    <property type="entry name" value="GTPASE IMAP FAMILY MEMBER 4-LIKE-RELATED"/>
    <property type="match status" value="1"/>
</dbReference>
<dbReference type="Ensembl" id="ENSPLAT00000003902.1">
    <property type="protein sequence ID" value="ENSPLAP00000007829.1"/>
    <property type="gene ID" value="ENSPLAG00000010267.1"/>
</dbReference>
<feature type="domain" description="AIG1-type G" evidence="4">
    <location>
        <begin position="18"/>
        <end position="206"/>
    </location>
</feature>
<dbReference type="PROSITE" id="PS51720">
    <property type="entry name" value="G_AIG1"/>
    <property type="match status" value="1"/>
</dbReference>
<dbReference type="STRING" id="48699.ENSPLAP00000007829"/>
<dbReference type="InterPro" id="IPR027417">
    <property type="entry name" value="P-loop_NTPase"/>
</dbReference>
<name>A0A3B3U5B0_9TELE</name>
<dbReference type="Proteomes" id="UP000261500">
    <property type="component" value="Unplaced"/>
</dbReference>
<keyword evidence="6" id="KW-1185">Reference proteome</keyword>
<evidence type="ECO:0000313" key="6">
    <source>
        <dbReference type="Proteomes" id="UP000261500"/>
    </source>
</evidence>
<keyword evidence="3" id="KW-0342">GTP-binding</keyword>
<evidence type="ECO:0000259" key="4">
    <source>
        <dbReference type="PROSITE" id="PS51720"/>
    </source>
</evidence>
<evidence type="ECO:0000256" key="2">
    <source>
        <dbReference type="ARBA" id="ARBA00022741"/>
    </source>
</evidence>
<evidence type="ECO:0000256" key="3">
    <source>
        <dbReference type="ARBA" id="ARBA00023134"/>
    </source>
</evidence>
<evidence type="ECO:0000256" key="1">
    <source>
        <dbReference type="ARBA" id="ARBA00008535"/>
    </source>
</evidence>
<evidence type="ECO:0000313" key="5">
    <source>
        <dbReference type="Ensembl" id="ENSPLAP00000007829.1"/>
    </source>
</evidence>
<dbReference type="SUPFAM" id="SSF52540">
    <property type="entry name" value="P-loop containing nucleoside triphosphate hydrolases"/>
    <property type="match status" value="1"/>
</dbReference>
<sequence length="229" mass="26193">MAEPEQSDQPTVQEEPDDQQIRIVLVGKTGCGKSISYSSVTAECQKEKGDFEGQSLAVVDTPGLFDTKKTKEDVIKEIVKSISISYAAPGPHVFLMVIEIKRFTEEEQETLKTLQKIFGEKAADYSMVLFTGGDNLEEEGTAIEELFQINKDVMDFISQCGGRYHVFNNRNKDPTQVRELLEKINRMTEQMEEDASLMSCFKKQKEPLKMKCRLFWQKIPTWSLKMQEE</sequence>
<reference evidence="5" key="2">
    <citation type="submission" date="2025-09" db="UniProtKB">
        <authorList>
            <consortium name="Ensembl"/>
        </authorList>
    </citation>
    <scope>IDENTIFICATION</scope>
</reference>
<dbReference type="InterPro" id="IPR006703">
    <property type="entry name" value="G_AIG1"/>
</dbReference>
<accession>A0A3B3U5B0</accession>
<dbReference type="InterPro" id="IPR045058">
    <property type="entry name" value="GIMA/IAN/Toc"/>
</dbReference>
<dbReference type="Pfam" id="PF04548">
    <property type="entry name" value="AIG1"/>
    <property type="match status" value="1"/>
</dbReference>
<comment type="similarity">
    <text evidence="1">Belongs to the TRAFAC class TrmE-Era-EngA-EngB-Septin-like GTPase superfamily. AIG1/Toc34/Toc159-like paraseptin GTPase family. IAN subfamily.</text>
</comment>
<protein>
    <recommendedName>
        <fullName evidence="4">AIG1-type G domain-containing protein</fullName>
    </recommendedName>
</protein>
<organism evidence="5 6">
    <name type="scientific">Poecilia latipinna</name>
    <name type="common">sailfin molly</name>
    <dbReference type="NCBI Taxonomy" id="48699"/>
    <lineage>
        <taxon>Eukaryota</taxon>
        <taxon>Metazoa</taxon>
        <taxon>Chordata</taxon>
        <taxon>Craniata</taxon>
        <taxon>Vertebrata</taxon>
        <taxon>Euteleostomi</taxon>
        <taxon>Actinopterygii</taxon>
        <taxon>Neopterygii</taxon>
        <taxon>Teleostei</taxon>
        <taxon>Neoteleostei</taxon>
        <taxon>Acanthomorphata</taxon>
        <taxon>Ovalentaria</taxon>
        <taxon>Atherinomorphae</taxon>
        <taxon>Cyprinodontiformes</taxon>
        <taxon>Poeciliidae</taxon>
        <taxon>Poeciliinae</taxon>
        <taxon>Poecilia</taxon>
    </lineage>
</organism>
<dbReference type="GeneTree" id="ENSGT01120000271858"/>
<dbReference type="FunFam" id="3.40.50.300:FF:000366">
    <property type="entry name" value="GTPase, IMAP family member 2"/>
    <property type="match status" value="1"/>
</dbReference>
<reference evidence="5" key="1">
    <citation type="submission" date="2025-08" db="UniProtKB">
        <authorList>
            <consortium name="Ensembl"/>
        </authorList>
    </citation>
    <scope>IDENTIFICATION</scope>
</reference>
<proteinExistence type="inferred from homology"/>
<dbReference type="AlphaFoldDB" id="A0A3B3U5B0"/>
<dbReference type="GO" id="GO:0005525">
    <property type="term" value="F:GTP binding"/>
    <property type="evidence" value="ECO:0007669"/>
    <property type="project" value="UniProtKB-KW"/>
</dbReference>
<keyword evidence="2" id="KW-0547">Nucleotide-binding</keyword>
<dbReference type="Gene3D" id="3.40.50.300">
    <property type="entry name" value="P-loop containing nucleotide triphosphate hydrolases"/>
    <property type="match status" value="1"/>
</dbReference>